<name>A0A2J8PHG7_PANTR</name>
<evidence type="ECO:0000313" key="3">
    <source>
        <dbReference type="EMBL" id="PNI83450.1"/>
    </source>
</evidence>
<dbReference type="InterPro" id="IPR001111">
    <property type="entry name" value="TGF-b_propeptide"/>
</dbReference>
<protein>
    <submittedName>
        <fullName evidence="3">BMP4 isoform 6</fullName>
    </submittedName>
</protein>
<reference evidence="3 4" key="1">
    <citation type="submission" date="2017-12" db="EMBL/GenBank/DDBJ databases">
        <title>High-resolution comparative analysis of great ape genomes.</title>
        <authorList>
            <person name="Pollen A."/>
            <person name="Hastie A."/>
            <person name="Hormozdiari F."/>
            <person name="Dougherty M."/>
            <person name="Liu R."/>
            <person name="Chaisson M."/>
            <person name="Hoppe E."/>
            <person name="Hill C."/>
            <person name="Pang A."/>
            <person name="Hillier L."/>
            <person name="Baker C."/>
            <person name="Armstrong J."/>
            <person name="Shendure J."/>
            <person name="Paten B."/>
            <person name="Wilson R."/>
            <person name="Chao H."/>
            <person name="Schneider V."/>
            <person name="Ventura M."/>
            <person name="Kronenberg Z."/>
            <person name="Murali S."/>
            <person name="Gordon D."/>
            <person name="Cantsilieris S."/>
            <person name="Munson K."/>
            <person name="Nelson B."/>
            <person name="Raja A."/>
            <person name="Underwood J."/>
            <person name="Diekhans M."/>
            <person name="Fiddes I."/>
            <person name="Haussler D."/>
            <person name="Eichler E."/>
        </authorList>
    </citation>
    <scope>NUCLEOTIDE SEQUENCE [LARGE SCALE GENOMIC DNA]</scope>
    <source>
        <strain evidence="3">Yerkes chimp pedigree #C0471</strain>
    </source>
</reference>
<organism evidence="3 4">
    <name type="scientific">Pan troglodytes</name>
    <name type="common">Chimpanzee</name>
    <dbReference type="NCBI Taxonomy" id="9598"/>
    <lineage>
        <taxon>Eukaryota</taxon>
        <taxon>Metazoa</taxon>
        <taxon>Chordata</taxon>
        <taxon>Craniata</taxon>
        <taxon>Vertebrata</taxon>
        <taxon>Euteleostomi</taxon>
        <taxon>Mammalia</taxon>
        <taxon>Eutheria</taxon>
        <taxon>Euarchontoglires</taxon>
        <taxon>Primates</taxon>
        <taxon>Haplorrhini</taxon>
        <taxon>Catarrhini</taxon>
        <taxon>Hominidae</taxon>
        <taxon>Pan</taxon>
    </lineage>
</organism>
<gene>
    <name evidence="3" type="ORF">CK820_G0002472</name>
</gene>
<comment type="caution">
    <text evidence="3">The sequence shown here is derived from an EMBL/GenBank/DDBJ whole genome shotgun (WGS) entry which is preliminary data.</text>
</comment>
<dbReference type="Pfam" id="PF00688">
    <property type="entry name" value="TGFb_propeptide"/>
    <property type="match status" value="1"/>
</dbReference>
<evidence type="ECO:0000259" key="2">
    <source>
        <dbReference type="Pfam" id="PF00688"/>
    </source>
</evidence>
<feature type="compositionally biased region" description="Basic and acidic residues" evidence="1">
    <location>
        <begin position="1"/>
        <end position="11"/>
    </location>
</feature>
<dbReference type="EMBL" id="NBAG03000214">
    <property type="protein sequence ID" value="PNI83450.1"/>
    <property type="molecule type" value="Genomic_DNA"/>
</dbReference>
<proteinExistence type="predicted"/>
<feature type="domain" description="TGF-beta propeptide" evidence="2">
    <location>
        <begin position="27"/>
        <end position="98"/>
    </location>
</feature>
<dbReference type="AlphaFoldDB" id="A0A2J8PHG7"/>
<evidence type="ECO:0000256" key="1">
    <source>
        <dbReference type="SAM" id="MobiDB-lite"/>
    </source>
</evidence>
<feature type="region of interest" description="Disordered" evidence="1">
    <location>
        <begin position="1"/>
        <end position="26"/>
    </location>
</feature>
<dbReference type="Gene3D" id="2.60.120.970">
    <property type="match status" value="1"/>
</dbReference>
<dbReference type="Proteomes" id="UP000236370">
    <property type="component" value="Unassembled WGS sequence"/>
</dbReference>
<feature type="region of interest" description="Disordered" evidence="1">
    <location>
        <begin position="68"/>
        <end position="104"/>
    </location>
</feature>
<feature type="compositionally biased region" description="Basic and acidic residues" evidence="1">
    <location>
        <begin position="95"/>
        <end position="104"/>
    </location>
</feature>
<feature type="non-terminal residue" evidence="3">
    <location>
        <position position="1"/>
    </location>
</feature>
<evidence type="ECO:0000313" key="4">
    <source>
        <dbReference type="Proteomes" id="UP000236370"/>
    </source>
</evidence>
<sequence>LIPETGKKKVAEIQGHAGGRRSGQSHELLRDFEATLLQMFGLRRRPQPSKSAVIPDYMRDLYRLQSGEEEEEQIHSTGLEYPERPASRANTVRSFHHEASLRTR</sequence>
<accession>A0A2J8PHG7</accession>